<reference evidence="4" key="6">
    <citation type="journal article" date="2021" name="PLoS Genet.">
        <title>Mobile Type VI secretion system loci of the gut Bacteroidales display extensive intra-ecosystem transfer, multi-species spread and geographical clustering.</title>
        <authorList>
            <person name="Garcia-Bayona L."/>
            <person name="Coyne M.J."/>
            <person name="Comstock L.E."/>
        </authorList>
    </citation>
    <scope>NUCLEOTIDE SEQUENCE</scope>
    <source>
        <strain evidence="4">CL11T00C20</strain>
    </source>
</reference>
<accession>A0A380ZAJ6</accession>
<dbReference type="InterPro" id="IPR002220">
    <property type="entry name" value="DapA-like"/>
</dbReference>
<dbReference type="EMBL" id="QSLA01000008">
    <property type="protein sequence ID" value="RHF08972.1"/>
    <property type="molecule type" value="Genomic_DNA"/>
</dbReference>
<sequence length="295" mass="33377">MDLKGIVTVINTPFDHSGGIDKDGLRKHLRYAINSGVKGFLIPAMASEVLKLSESEKELLVKIALEEAGTDVAVIAGTSAYTRKERYENFVKFQAMGCRALLVNIPFVSADEYLDEVKQLDQLSPEMIVIQDWDAGGYGLPLDFIGQLYREIESFKMLKVEVVPAGKKYTDVKMLTKGKLLLAGGWAVGQMIEGLERGVDCFMPTAMHEIYVRIYTLFQEGHKTAARELFERILPILSYSNQHLDISIHFFKEMMYSLGIYETNMVREPIIALDAINHKITDELIERYKVIRDSL</sequence>
<dbReference type="AlphaFoldDB" id="A0A380ZAJ6"/>
<dbReference type="EMBL" id="JABAGL010000004">
    <property type="protein sequence ID" value="NME85167.1"/>
    <property type="molecule type" value="Genomic_DNA"/>
</dbReference>
<dbReference type="RefSeq" id="WP_004291669.1">
    <property type="nucleotide sequence ID" value="NZ_CABKNQ010000017.1"/>
</dbReference>
<dbReference type="PANTHER" id="PTHR42849:SF1">
    <property type="entry name" value="N-ACETYLNEURAMINATE LYASE"/>
    <property type="match status" value="1"/>
</dbReference>
<name>A0A380ZAJ6_9BACE</name>
<evidence type="ECO:0000313" key="9">
    <source>
        <dbReference type="Proteomes" id="UP000283538"/>
    </source>
</evidence>
<dbReference type="Proteomes" id="UP000335496">
    <property type="component" value="Unassembled WGS sequence"/>
</dbReference>
<dbReference type="Pfam" id="PF00701">
    <property type="entry name" value="DHDPS"/>
    <property type="match status" value="1"/>
</dbReference>
<dbReference type="EC" id="4.2.1.43" evidence="4"/>
<gene>
    <name evidence="7" type="primary">nanA_2</name>
    <name evidence="4" type="synonym">araD</name>
    <name evidence="5" type="ORF">DW701_08955</name>
    <name evidence="6" type="ORF">EAJ03_15595</name>
    <name evidence="2" type="ORF">F2Z23_15785</name>
    <name evidence="3" type="ORF">HF841_03875</name>
    <name evidence="4" type="ORF">INE88_01891</name>
    <name evidence="7" type="ORF">NCTC11155_02505</name>
</gene>
<evidence type="ECO:0000313" key="8">
    <source>
        <dbReference type="Proteomes" id="UP000254424"/>
    </source>
</evidence>
<dbReference type="CDD" id="cd00408">
    <property type="entry name" value="DHDPS-like"/>
    <property type="match status" value="1"/>
</dbReference>
<dbReference type="Gene3D" id="3.20.20.70">
    <property type="entry name" value="Aldolase class I"/>
    <property type="match status" value="1"/>
</dbReference>
<keyword evidence="1 7" id="KW-0456">Lyase</keyword>
<dbReference type="SUPFAM" id="SSF51569">
    <property type="entry name" value="Aldolase"/>
    <property type="match status" value="1"/>
</dbReference>
<evidence type="ECO:0000313" key="11">
    <source>
        <dbReference type="Proteomes" id="UP000335496"/>
    </source>
</evidence>
<dbReference type="Proteomes" id="UP000520291">
    <property type="component" value="Unassembled WGS sequence"/>
</dbReference>
<dbReference type="KEGG" id="beg:INE88_01891"/>
<evidence type="ECO:0000313" key="7">
    <source>
        <dbReference type="EMBL" id="SUV43115.1"/>
    </source>
</evidence>
<evidence type="ECO:0000256" key="1">
    <source>
        <dbReference type="ARBA" id="ARBA00023239"/>
    </source>
</evidence>
<evidence type="ECO:0000313" key="6">
    <source>
        <dbReference type="EMBL" id="RYT70320.1"/>
    </source>
</evidence>
<dbReference type="GO" id="GO:0019262">
    <property type="term" value="P:N-acetylneuraminate catabolic process"/>
    <property type="evidence" value="ECO:0007669"/>
    <property type="project" value="TreeGrafter"/>
</dbReference>
<dbReference type="Proteomes" id="UP000254424">
    <property type="component" value="Unassembled WGS sequence"/>
</dbReference>
<dbReference type="Proteomes" id="UP000283538">
    <property type="component" value="Unassembled WGS sequence"/>
</dbReference>
<evidence type="ECO:0000313" key="2">
    <source>
        <dbReference type="EMBL" id="KAA5270864.1"/>
    </source>
</evidence>
<dbReference type="Proteomes" id="UP000679226">
    <property type="component" value="Chromosome"/>
</dbReference>
<dbReference type="InterPro" id="IPR013785">
    <property type="entry name" value="Aldolase_TIM"/>
</dbReference>
<reference evidence="3 12" key="5">
    <citation type="submission" date="2020-04" db="EMBL/GenBank/DDBJ databases">
        <authorList>
            <person name="Hitch T.C.A."/>
            <person name="Wylensek D."/>
            <person name="Clavel T."/>
        </authorList>
    </citation>
    <scope>NUCLEOTIDE SEQUENCE [LARGE SCALE GENOMIC DNA]</scope>
    <source>
        <strain evidence="3 12">WCA3-601-WT-5E</strain>
    </source>
</reference>
<reference evidence="2 11" key="3">
    <citation type="journal article" date="2019" name="Nat. Med.">
        <title>A library of human gut bacterial isolates paired with longitudinal multiomics data enables mechanistic microbiome research.</title>
        <authorList>
            <person name="Poyet M."/>
            <person name="Groussin M."/>
            <person name="Gibbons S.M."/>
            <person name="Avila-Pacheco J."/>
            <person name="Jiang X."/>
            <person name="Kearney S.M."/>
            <person name="Perrotta A.R."/>
            <person name="Berdy B."/>
            <person name="Zhao S."/>
            <person name="Lieberman T.D."/>
            <person name="Swanson P.K."/>
            <person name="Smith M."/>
            <person name="Roesemann S."/>
            <person name="Alexander J.E."/>
            <person name="Rich S.A."/>
            <person name="Livny J."/>
            <person name="Vlamakis H."/>
            <person name="Clish C."/>
            <person name="Bullock K."/>
            <person name="Deik A."/>
            <person name="Scott J."/>
            <person name="Pierce K.A."/>
            <person name="Xavier R.J."/>
            <person name="Alm E.J."/>
        </authorList>
    </citation>
    <scope>NUCLEOTIDE SEQUENCE [LARGE SCALE GENOMIC DNA]</scope>
    <source>
        <strain evidence="2 11">BIOML-A1</strain>
    </source>
</reference>
<dbReference type="EMBL" id="RCXL01000028">
    <property type="protein sequence ID" value="RYT70320.1"/>
    <property type="molecule type" value="Genomic_DNA"/>
</dbReference>
<evidence type="ECO:0000313" key="10">
    <source>
        <dbReference type="Proteomes" id="UP000291917"/>
    </source>
</evidence>
<dbReference type="EMBL" id="CP072227">
    <property type="protein sequence ID" value="QUT45085.1"/>
    <property type="molecule type" value="Genomic_DNA"/>
</dbReference>
<dbReference type="SMART" id="SM01130">
    <property type="entry name" value="DHDPS"/>
    <property type="match status" value="1"/>
</dbReference>
<evidence type="ECO:0000313" key="3">
    <source>
        <dbReference type="EMBL" id="NME85167.1"/>
    </source>
</evidence>
<evidence type="ECO:0000313" key="12">
    <source>
        <dbReference type="Proteomes" id="UP000520291"/>
    </source>
</evidence>
<dbReference type="GO" id="GO:0008747">
    <property type="term" value="F:N-acetylneuraminate lyase activity"/>
    <property type="evidence" value="ECO:0007669"/>
    <property type="project" value="UniProtKB-EC"/>
</dbReference>
<evidence type="ECO:0000313" key="5">
    <source>
        <dbReference type="EMBL" id="RHF08972.1"/>
    </source>
</evidence>
<dbReference type="GeneID" id="93069261"/>
<dbReference type="PANTHER" id="PTHR42849">
    <property type="entry name" value="N-ACETYLNEURAMINATE LYASE"/>
    <property type="match status" value="1"/>
</dbReference>
<reference evidence="7 8" key="1">
    <citation type="submission" date="2018-06" db="EMBL/GenBank/DDBJ databases">
        <authorList>
            <consortium name="Pathogen Informatics"/>
            <person name="Doyle S."/>
        </authorList>
    </citation>
    <scope>NUCLEOTIDE SEQUENCE [LARGE SCALE GENOMIC DNA]</scope>
    <source>
        <strain evidence="7 8">NCTC11155</strain>
    </source>
</reference>
<evidence type="ECO:0000313" key="4">
    <source>
        <dbReference type="EMBL" id="QUT45085.1"/>
    </source>
</evidence>
<dbReference type="GO" id="GO:0047449">
    <property type="term" value="F:2-dehydro-3-deoxy-L-arabinonate dehydratase activity"/>
    <property type="evidence" value="ECO:0007669"/>
    <property type="project" value="UniProtKB-EC"/>
</dbReference>
<dbReference type="EC" id="4.1.3.3" evidence="7"/>
<organism evidence="7 8">
    <name type="scientific">Bacteroides eggerthii</name>
    <dbReference type="NCBI Taxonomy" id="28111"/>
    <lineage>
        <taxon>Bacteria</taxon>
        <taxon>Pseudomonadati</taxon>
        <taxon>Bacteroidota</taxon>
        <taxon>Bacteroidia</taxon>
        <taxon>Bacteroidales</taxon>
        <taxon>Bacteroidaceae</taxon>
        <taxon>Bacteroides</taxon>
    </lineage>
</organism>
<proteinExistence type="predicted"/>
<keyword evidence="11" id="KW-1185">Reference proteome</keyword>
<dbReference type="Proteomes" id="UP000291917">
    <property type="component" value="Unassembled WGS sequence"/>
</dbReference>
<dbReference type="EMBL" id="VVZX01000026">
    <property type="protein sequence ID" value="KAA5270864.1"/>
    <property type="molecule type" value="Genomic_DNA"/>
</dbReference>
<dbReference type="GO" id="GO:0005829">
    <property type="term" value="C:cytosol"/>
    <property type="evidence" value="ECO:0007669"/>
    <property type="project" value="TreeGrafter"/>
</dbReference>
<reference evidence="5 9" key="2">
    <citation type="submission" date="2018-08" db="EMBL/GenBank/DDBJ databases">
        <title>A genome reference for cultivated species of the human gut microbiota.</title>
        <authorList>
            <person name="Zou Y."/>
            <person name="Xue W."/>
            <person name="Luo G."/>
        </authorList>
    </citation>
    <scope>NUCLEOTIDE SEQUENCE [LARGE SCALE GENOMIC DNA]</scope>
    <source>
        <strain evidence="5 9">AM26-26AC</strain>
    </source>
</reference>
<dbReference type="STRING" id="483216.BACEGG_03197"/>
<reference evidence="6 10" key="4">
    <citation type="journal article" date="2019" name="Science, e1252229">
        <title>Invertible promoters mediate bacterial phase variation, antibiotic resistance, and host adaptation in the gut.</title>
        <authorList>
            <person name="Jiang X."/>
            <person name="Hall A.B."/>
            <person name="Arthur T.D."/>
            <person name="Plichta D.R."/>
            <person name="Covington C.T."/>
            <person name="Poyet M."/>
            <person name="Crothers J."/>
            <person name="Moses P.L."/>
            <person name="Tolonen A.C."/>
            <person name="Vlamakis H."/>
            <person name="Alm E.J."/>
            <person name="Xavier R.J."/>
        </authorList>
    </citation>
    <scope>NUCLEOTIDE SEQUENCE [LARGE SCALE GENOMIC DNA]</scope>
    <source>
        <strain evidence="10">bj_0095</strain>
        <strain evidence="6">Bj_0095</strain>
    </source>
</reference>
<protein>
    <submittedName>
        <fullName evidence="2">Dihydrodipicolinate synthase family protein</fullName>
    </submittedName>
    <submittedName>
        <fullName evidence="4">L-2-keto-3-deoxyarabonate dehydratase</fullName>
        <ecNumber evidence="4">4.2.1.43</ecNumber>
    </submittedName>
    <submittedName>
        <fullName evidence="7">N-acetylneuraminate lyase</fullName>
        <ecNumber evidence="7">4.1.3.3</ecNumber>
    </submittedName>
</protein>
<dbReference type="OrthoDB" id="9771791at2"/>
<dbReference type="EMBL" id="UFSX01000002">
    <property type="protein sequence ID" value="SUV43115.1"/>
    <property type="molecule type" value="Genomic_DNA"/>
</dbReference>